<gene>
    <name evidence="1" type="ORF">RSSM_02110</name>
</gene>
<reference evidence="1 2" key="1">
    <citation type="journal article" date="2013" name="Mar. Genomics">
        <title>Expression of sulfatases in Rhodopirellula baltica and the diversity of sulfatases in the genus Rhodopirellula.</title>
        <authorList>
            <person name="Wegner C.E."/>
            <person name="Richter-Heitmann T."/>
            <person name="Klindworth A."/>
            <person name="Klockow C."/>
            <person name="Richter M."/>
            <person name="Achstetter T."/>
            <person name="Glockner F.O."/>
            <person name="Harder J."/>
        </authorList>
    </citation>
    <scope>NUCLEOTIDE SEQUENCE [LARGE SCALE GENOMIC DNA]</scope>
    <source>
        <strain evidence="1 2">SM41</strain>
    </source>
</reference>
<name>M5UF38_9BACT</name>
<comment type="caution">
    <text evidence="1">The sequence shown here is derived from an EMBL/GenBank/DDBJ whole genome shotgun (WGS) entry which is preliminary data.</text>
</comment>
<dbReference type="Proteomes" id="UP000011885">
    <property type="component" value="Unassembled WGS sequence"/>
</dbReference>
<dbReference type="AlphaFoldDB" id="M5UF38"/>
<dbReference type="EMBL" id="ANOH01000146">
    <property type="protein sequence ID" value="EMI56461.1"/>
    <property type="molecule type" value="Genomic_DNA"/>
</dbReference>
<protein>
    <submittedName>
        <fullName evidence="1">Uncharacterized protein</fullName>
    </submittedName>
</protein>
<accession>M5UF38</accession>
<evidence type="ECO:0000313" key="2">
    <source>
        <dbReference type="Proteomes" id="UP000011885"/>
    </source>
</evidence>
<organism evidence="1 2">
    <name type="scientific">Rhodopirellula sallentina SM41</name>
    <dbReference type="NCBI Taxonomy" id="1263870"/>
    <lineage>
        <taxon>Bacteria</taxon>
        <taxon>Pseudomonadati</taxon>
        <taxon>Planctomycetota</taxon>
        <taxon>Planctomycetia</taxon>
        <taxon>Pirellulales</taxon>
        <taxon>Pirellulaceae</taxon>
        <taxon>Rhodopirellula</taxon>
    </lineage>
</organism>
<evidence type="ECO:0000313" key="1">
    <source>
        <dbReference type="EMBL" id="EMI56461.1"/>
    </source>
</evidence>
<sequence>MNFEKKCQKIRCDRINPQILPILTGLSRGEWPKTKMVRLPPHFPSKNSRFGASHD</sequence>
<proteinExistence type="predicted"/>
<keyword evidence="2" id="KW-1185">Reference proteome</keyword>